<dbReference type="Proteomes" id="UP000287651">
    <property type="component" value="Unassembled WGS sequence"/>
</dbReference>
<sequence length="69" mass="7730">MTVSAIYWGACLLDHCLVIAIVRVYDNLVLHAWKGGIKLAVVDEGLYLLTSKIPSKRAFLMCIVFKAMF</sequence>
<evidence type="ECO:0000313" key="2">
    <source>
        <dbReference type="Proteomes" id="UP000287651"/>
    </source>
</evidence>
<name>A0A426ZGP6_ENSVE</name>
<organism evidence="1 2">
    <name type="scientific">Ensete ventricosum</name>
    <name type="common">Abyssinian banana</name>
    <name type="synonym">Musa ensete</name>
    <dbReference type="NCBI Taxonomy" id="4639"/>
    <lineage>
        <taxon>Eukaryota</taxon>
        <taxon>Viridiplantae</taxon>
        <taxon>Streptophyta</taxon>
        <taxon>Embryophyta</taxon>
        <taxon>Tracheophyta</taxon>
        <taxon>Spermatophyta</taxon>
        <taxon>Magnoliopsida</taxon>
        <taxon>Liliopsida</taxon>
        <taxon>Zingiberales</taxon>
        <taxon>Musaceae</taxon>
        <taxon>Ensete</taxon>
    </lineage>
</organism>
<dbReference type="AlphaFoldDB" id="A0A426ZGP6"/>
<accession>A0A426ZGP6</accession>
<proteinExistence type="predicted"/>
<dbReference type="EMBL" id="AMZH03006708">
    <property type="protein sequence ID" value="RRT63146.1"/>
    <property type="molecule type" value="Genomic_DNA"/>
</dbReference>
<gene>
    <name evidence="1" type="ORF">B296_00042905</name>
</gene>
<protein>
    <submittedName>
        <fullName evidence="1">Uncharacterized protein</fullName>
    </submittedName>
</protein>
<comment type="caution">
    <text evidence="1">The sequence shown here is derived from an EMBL/GenBank/DDBJ whole genome shotgun (WGS) entry which is preliminary data.</text>
</comment>
<evidence type="ECO:0000313" key="1">
    <source>
        <dbReference type="EMBL" id="RRT63146.1"/>
    </source>
</evidence>
<reference evidence="1 2" key="1">
    <citation type="journal article" date="2014" name="Agronomy (Basel)">
        <title>A Draft Genome Sequence for Ensete ventricosum, the Drought-Tolerant Tree Against Hunger.</title>
        <authorList>
            <person name="Harrison J."/>
            <person name="Moore K.A."/>
            <person name="Paszkiewicz K."/>
            <person name="Jones T."/>
            <person name="Grant M."/>
            <person name="Ambacheew D."/>
            <person name="Muzemil S."/>
            <person name="Studholme D.J."/>
        </authorList>
    </citation>
    <scope>NUCLEOTIDE SEQUENCE [LARGE SCALE GENOMIC DNA]</scope>
</reference>